<dbReference type="Proteomes" id="UP000751190">
    <property type="component" value="Unassembled WGS sequence"/>
</dbReference>
<dbReference type="AlphaFoldDB" id="A0A8J5XGV2"/>
<keyword evidence="1" id="KW-0343">GTPase activation</keyword>
<dbReference type="Gene3D" id="1.10.418.10">
    <property type="entry name" value="Calponin-like domain"/>
    <property type="match status" value="1"/>
</dbReference>
<dbReference type="Gene3D" id="3.80.10.10">
    <property type="entry name" value="Ribonuclease Inhibitor"/>
    <property type="match status" value="4"/>
</dbReference>
<feature type="region of interest" description="Disordered" evidence="4">
    <location>
        <begin position="127"/>
        <end position="158"/>
    </location>
</feature>
<dbReference type="SMART" id="SM00033">
    <property type="entry name" value="CH"/>
    <property type="match status" value="1"/>
</dbReference>
<dbReference type="OrthoDB" id="76105at2759"/>
<keyword evidence="7" id="KW-1185">Reference proteome</keyword>
<evidence type="ECO:0000313" key="6">
    <source>
        <dbReference type="EMBL" id="KAG8463707.1"/>
    </source>
</evidence>
<dbReference type="InterPro" id="IPR027038">
    <property type="entry name" value="RanGap"/>
</dbReference>
<dbReference type="PANTHER" id="PTHR24113:SF12">
    <property type="entry name" value="RAN GTPASE-ACTIVATING PROTEIN 1"/>
    <property type="match status" value="1"/>
</dbReference>
<dbReference type="SUPFAM" id="SSF52047">
    <property type="entry name" value="RNI-like"/>
    <property type="match status" value="2"/>
</dbReference>
<dbReference type="Pfam" id="PF00307">
    <property type="entry name" value="CH"/>
    <property type="match status" value="1"/>
</dbReference>
<keyword evidence="3" id="KW-0677">Repeat</keyword>
<dbReference type="SMART" id="SM00368">
    <property type="entry name" value="LRR_RI"/>
    <property type="match status" value="12"/>
</dbReference>
<feature type="domain" description="Calponin-homology (CH)" evidence="5">
    <location>
        <begin position="15"/>
        <end position="124"/>
    </location>
</feature>
<feature type="region of interest" description="Disordered" evidence="4">
    <location>
        <begin position="378"/>
        <end position="408"/>
    </location>
</feature>
<gene>
    <name evidence="6" type="ORF">KFE25_003980</name>
</gene>
<dbReference type="CDD" id="cd00014">
    <property type="entry name" value="CH_SF"/>
    <property type="match status" value="1"/>
</dbReference>
<proteinExistence type="predicted"/>
<evidence type="ECO:0000256" key="1">
    <source>
        <dbReference type="ARBA" id="ARBA00022468"/>
    </source>
</evidence>
<dbReference type="PANTHER" id="PTHR24113">
    <property type="entry name" value="RAN GTPASE-ACTIVATING PROTEIN 1"/>
    <property type="match status" value="1"/>
</dbReference>
<protein>
    <recommendedName>
        <fullName evidence="5">Calponin-homology (CH) domain-containing protein</fullName>
    </recommendedName>
</protein>
<organism evidence="6 7">
    <name type="scientific">Diacronema lutheri</name>
    <name type="common">Unicellular marine alga</name>
    <name type="synonym">Monochrysis lutheri</name>
    <dbReference type="NCBI Taxonomy" id="2081491"/>
    <lineage>
        <taxon>Eukaryota</taxon>
        <taxon>Haptista</taxon>
        <taxon>Haptophyta</taxon>
        <taxon>Pavlovophyceae</taxon>
        <taxon>Pavlovales</taxon>
        <taxon>Pavlovaceae</taxon>
        <taxon>Diacronema</taxon>
    </lineage>
</organism>
<evidence type="ECO:0000256" key="3">
    <source>
        <dbReference type="ARBA" id="ARBA00022737"/>
    </source>
</evidence>
<keyword evidence="2" id="KW-0433">Leucine-rich repeat</keyword>
<dbReference type="InterPro" id="IPR001611">
    <property type="entry name" value="Leu-rich_rpt"/>
</dbReference>
<evidence type="ECO:0000256" key="2">
    <source>
        <dbReference type="ARBA" id="ARBA00022614"/>
    </source>
</evidence>
<evidence type="ECO:0000313" key="7">
    <source>
        <dbReference type="Proteomes" id="UP000751190"/>
    </source>
</evidence>
<dbReference type="SUPFAM" id="SSF47576">
    <property type="entry name" value="Calponin-homology domain, CH-domain"/>
    <property type="match status" value="1"/>
</dbReference>
<dbReference type="GO" id="GO:0005634">
    <property type="term" value="C:nucleus"/>
    <property type="evidence" value="ECO:0007669"/>
    <property type="project" value="TreeGrafter"/>
</dbReference>
<dbReference type="InterPro" id="IPR032675">
    <property type="entry name" value="LRR_dom_sf"/>
</dbReference>
<dbReference type="GO" id="GO:0031267">
    <property type="term" value="F:small GTPase binding"/>
    <property type="evidence" value="ECO:0007669"/>
    <property type="project" value="TreeGrafter"/>
</dbReference>
<sequence>MSMPRPKGKARPGANAVAEKTLALMREVTGLPIFGSTEKQLHNALRSGVLLVAYVNKLFPSHGVDAHRGGIENKILANDNIQKFLKAARAAGVIETHLFSTEDIHSGRGLARVHACLAAMRSLASARKRPQADGDESVPGRRLRGSITTQDGLPPPPHDLVEDDDIAWLTDRGAGAEIPLVEARAVTLAQLEEVLSAIRERCARGGQWWCLEQSDEGTPSWESRALSSSDVHLDHFLHTVARPATRERNCSFVELVATEAQPAEWVVSVVWAEPVETLVACLRRHAADRGYTRESAVWIDAFAGRRADFAAPLPPDLADAPFCRAAAGARGMLVVLDSLGALFDRVGFGLELHAALTAPSDNFFTDAYAAFVAERPPSGGAEAEVDGDGGGTEQHSARAGGGGGGATEMRVERITDGELVSEDLYEKAVREGDFSHDLAERGLRFALADASALPARARDKQLILEHVAAGVGAHALDATVRAIFLLAKLPAIASHVGDDDARATFDVALRAALPLARCRRVRLTFGGDVAEDWVAQVVVPSLPPSVRSLALTECSAPSLCSALRAHLLVHGASTLTALDLSCDGIGADGAAALAAVLRPDSGSALRTLELFGNPLGDAGVSALSESLELDPPLQSLGLQAVAMADAGACSLAAAIACNTQLVQLVLRGNEIGDEGAYFLAEGLKCNGTLLDLDLFCNAIEERGAQMLARALHEPTCALNALNLDTNDVGDEGAAALADALKVNAMLLELDLGSNRERNTGATSHLIGERGAAALADALASNSTLTRLDVGGNVLGNKGATSLSDALGSNTALLSLALYSNRIDERGANAISTALTLSKALRELDINSNQIGDTGALAIAEALATNDALLKLNVSGCAIGDVGAAAFANALSANSCLLTLKLGHNHIGADGAAALANGLRMNTTLVKLGLGENRFGDEGAEALADALEANTSLARLFLWHNALSADAKERLRAAWMREGRLDDNLVV</sequence>
<dbReference type="GO" id="GO:0048471">
    <property type="term" value="C:perinuclear region of cytoplasm"/>
    <property type="evidence" value="ECO:0007669"/>
    <property type="project" value="TreeGrafter"/>
</dbReference>
<dbReference type="GO" id="GO:0006913">
    <property type="term" value="P:nucleocytoplasmic transport"/>
    <property type="evidence" value="ECO:0007669"/>
    <property type="project" value="TreeGrafter"/>
</dbReference>
<dbReference type="Pfam" id="PF13516">
    <property type="entry name" value="LRR_6"/>
    <property type="match status" value="10"/>
</dbReference>
<accession>A0A8J5XGV2</accession>
<evidence type="ECO:0000256" key="4">
    <source>
        <dbReference type="SAM" id="MobiDB-lite"/>
    </source>
</evidence>
<dbReference type="InterPro" id="IPR036872">
    <property type="entry name" value="CH_dom_sf"/>
</dbReference>
<dbReference type="InterPro" id="IPR001715">
    <property type="entry name" value="CH_dom"/>
</dbReference>
<reference evidence="6" key="1">
    <citation type="submission" date="2021-05" db="EMBL/GenBank/DDBJ databases">
        <title>The genome of the haptophyte Pavlova lutheri (Diacronema luteri, Pavlovales) - a model for lipid biosynthesis in eukaryotic algae.</title>
        <authorList>
            <person name="Hulatt C.J."/>
            <person name="Posewitz M.C."/>
        </authorList>
    </citation>
    <scope>NUCLEOTIDE SEQUENCE</scope>
    <source>
        <strain evidence="6">NIVA-4/92</strain>
    </source>
</reference>
<dbReference type="EMBL" id="JAGTXO010000015">
    <property type="protein sequence ID" value="KAG8463707.1"/>
    <property type="molecule type" value="Genomic_DNA"/>
</dbReference>
<evidence type="ECO:0000259" key="5">
    <source>
        <dbReference type="PROSITE" id="PS50021"/>
    </source>
</evidence>
<dbReference type="PROSITE" id="PS50021">
    <property type="entry name" value="CH"/>
    <property type="match status" value="1"/>
</dbReference>
<dbReference type="GO" id="GO:0005829">
    <property type="term" value="C:cytosol"/>
    <property type="evidence" value="ECO:0007669"/>
    <property type="project" value="TreeGrafter"/>
</dbReference>
<dbReference type="GO" id="GO:0005096">
    <property type="term" value="F:GTPase activator activity"/>
    <property type="evidence" value="ECO:0007669"/>
    <property type="project" value="UniProtKB-KW"/>
</dbReference>
<comment type="caution">
    <text evidence="6">The sequence shown here is derived from an EMBL/GenBank/DDBJ whole genome shotgun (WGS) entry which is preliminary data.</text>
</comment>
<name>A0A8J5XGV2_DIALT</name>